<feature type="transmembrane region" description="Helical" evidence="7">
    <location>
        <begin position="257"/>
        <end position="282"/>
    </location>
</feature>
<dbReference type="NCBIfam" id="TIGR00544">
    <property type="entry name" value="lgt"/>
    <property type="match status" value="1"/>
</dbReference>
<evidence type="ECO:0000313" key="9">
    <source>
        <dbReference type="Proteomes" id="UP000037175"/>
    </source>
</evidence>
<dbReference type="PANTHER" id="PTHR30589:SF0">
    <property type="entry name" value="PHOSPHATIDYLGLYCEROL--PROLIPOPROTEIN DIACYLGLYCERYL TRANSFERASE"/>
    <property type="match status" value="1"/>
</dbReference>
<dbReference type="RefSeq" id="WP_052216952.1">
    <property type="nucleotide sequence ID" value="NZ_LGTE01000003.1"/>
</dbReference>
<evidence type="ECO:0000256" key="6">
    <source>
        <dbReference type="ARBA" id="ARBA00023136"/>
    </source>
</evidence>
<dbReference type="AlphaFoldDB" id="A0A0L6W5F8"/>
<comment type="catalytic activity">
    <reaction evidence="7">
        <text>L-cysteinyl-[prolipoprotein] + a 1,2-diacyl-sn-glycero-3-phospho-(1'-sn-glycerol) = an S-1,2-diacyl-sn-glyceryl-L-cysteinyl-[prolipoprotein] + sn-glycerol 1-phosphate + H(+)</text>
        <dbReference type="Rhea" id="RHEA:56712"/>
        <dbReference type="Rhea" id="RHEA-COMP:14679"/>
        <dbReference type="Rhea" id="RHEA-COMP:14680"/>
        <dbReference type="ChEBI" id="CHEBI:15378"/>
        <dbReference type="ChEBI" id="CHEBI:29950"/>
        <dbReference type="ChEBI" id="CHEBI:57685"/>
        <dbReference type="ChEBI" id="CHEBI:64716"/>
        <dbReference type="ChEBI" id="CHEBI:140658"/>
        <dbReference type="EC" id="2.5.1.145"/>
    </reaction>
</comment>
<dbReference type="EC" id="2.5.1.145" evidence="7"/>
<feature type="transmembrane region" description="Helical" evidence="7">
    <location>
        <begin position="213"/>
        <end position="236"/>
    </location>
</feature>
<gene>
    <name evidence="7" type="primary">lgt</name>
    <name evidence="8" type="ORF">Tfer_0787</name>
</gene>
<comment type="function">
    <text evidence="7">Catalyzes the transfer of the diacylglyceryl group from phosphatidylglycerol to the sulfhydryl group of the N-terminal cysteine of a prolipoprotein, the first step in the formation of mature lipoproteins.</text>
</comment>
<protein>
    <recommendedName>
        <fullName evidence="7">Phosphatidylglycerol--prolipoprotein diacylglyceryl transferase</fullName>
        <ecNumber evidence="7">2.5.1.145</ecNumber>
    </recommendedName>
</protein>
<dbReference type="GO" id="GO:0005886">
    <property type="term" value="C:plasma membrane"/>
    <property type="evidence" value="ECO:0007669"/>
    <property type="project" value="UniProtKB-SubCell"/>
</dbReference>
<feature type="transmembrane region" description="Helical" evidence="7">
    <location>
        <begin position="187"/>
        <end position="207"/>
    </location>
</feature>
<comment type="similarity">
    <text evidence="1 7">Belongs to the Lgt family.</text>
</comment>
<reference evidence="9" key="1">
    <citation type="submission" date="2015-07" db="EMBL/GenBank/DDBJ databases">
        <title>Complete Genome of Thermincola ferriacetica strain Z-0001T.</title>
        <authorList>
            <person name="Lusk B."/>
            <person name="Badalamenti J.P."/>
            <person name="Parameswaran P."/>
            <person name="Bond D.R."/>
            <person name="Torres C.I."/>
        </authorList>
    </citation>
    <scope>NUCLEOTIDE SEQUENCE [LARGE SCALE GENOMIC DNA]</scope>
    <source>
        <strain evidence="9">Z-0001</strain>
    </source>
</reference>
<feature type="binding site" evidence="7">
    <location>
        <position position="131"/>
    </location>
    <ligand>
        <name>a 1,2-diacyl-sn-glycero-3-phospho-(1'-sn-glycerol)</name>
        <dbReference type="ChEBI" id="CHEBI:64716"/>
    </ligand>
</feature>
<evidence type="ECO:0000256" key="3">
    <source>
        <dbReference type="ARBA" id="ARBA00022679"/>
    </source>
</evidence>
<keyword evidence="9" id="KW-1185">Reference proteome</keyword>
<keyword evidence="3 7" id="KW-0808">Transferase</keyword>
<dbReference type="Proteomes" id="UP000037175">
    <property type="component" value="Unassembled WGS sequence"/>
</dbReference>
<keyword evidence="5 7" id="KW-1133">Transmembrane helix</keyword>
<keyword evidence="8" id="KW-0449">Lipoprotein</keyword>
<evidence type="ECO:0000256" key="4">
    <source>
        <dbReference type="ARBA" id="ARBA00022692"/>
    </source>
</evidence>
<dbReference type="InterPro" id="IPR001640">
    <property type="entry name" value="Lgt"/>
</dbReference>
<evidence type="ECO:0000256" key="1">
    <source>
        <dbReference type="ARBA" id="ARBA00007150"/>
    </source>
</evidence>
<dbReference type="PANTHER" id="PTHR30589">
    <property type="entry name" value="PROLIPOPROTEIN DIACYLGLYCERYL TRANSFERASE"/>
    <property type="match status" value="1"/>
</dbReference>
<dbReference type="PATRIC" id="fig|281456.6.peg.833"/>
<comment type="caution">
    <text evidence="8">The sequence shown here is derived from an EMBL/GenBank/DDBJ whole genome shotgun (WGS) entry which is preliminary data.</text>
</comment>
<keyword evidence="4 7" id="KW-0812">Transmembrane</keyword>
<evidence type="ECO:0000256" key="7">
    <source>
        <dbReference type="HAMAP-Rule" id="MF_01147"/>
    </source>
</evidence>
<organism evidence="8 9">
    <name type="scientific">Thermincola ferriacetica</name>
    <dbReference type="NCBI Taxonomy" id="281456"/>
    <lineage>
        <taxon>Bacteria</taxon>
        <taxon>Bacillati</taxon>
        <taxon>Bacillota</taxon>
        <taxon>Clostridia</taxon>
        <taxon>Eubacteriales</taxon>
        <taxon>Thermincolaceae</taxon>
        <taxon>Thermincola</taxon>
    </lineage>
</organism>
<keyword evidence="6 7" id="KW-0472">Membrane</keyword>
<comment type="subcellular location">
    <subcellularLocation>
        <location evidence="7">Cell membrane</location>
        <topology evidence="7">Multi-pass membrane protein</topology>
    </subcellularLocation>
</comment>
<feature type="transmembrane region" description="Helical" evidence="7">
    <location>
        <begin position="44"/>
        <end position="68"/>
    </location>
</feature>
<evidence type="ECO:0000256" key="5">
    <source>
        <dbReference type="ARBA" id="ARBA00022989"/>
    </source>
</evidence>
<dbReference type="HAMAP" id="MF_01147">
    <property type="entry name" value="Lgt"/>
    <property type="match status" value="1"/>
</dbReference>
<feature type="transmembrane region" description="Helical" evidence="7">
    <location>
        <begin position="112"/>
        <end position="139"/>
    </location>
</feature>
<accession>A0A0L6W5F8</accession>
<name>A0A0L6W5F8_9FIRM</name>
<feature type="transmembrane region" description="Helical" evidence="7">
    <location>
        <begin position="12"/>
        <end position="32"/>
    </location>
</feature>
<keyword evidence="2 7" id="KW-1003">Cell membrane</keyword>
<dbReference type="Pfam" id="PF01790">
    <property type="entry name" value="LGT"/>
    <property type="match status" value="1"/>
</dbReference>
<dbReference type="GO" id="GO:0008961">
    <property type="term" value="F:phosphatidylglycerol-prolipoprotein diacylglyceryl transferase activity"/>
    <property type="evidence" value="ECO:0007669"/>
    <property type="project" value="UniProtKB-UniRule"/>
</dbReference>
<dbReference type="UniPathway" id="UPA00664"/>
<comment type="pathway">
    <text evidence="7">Protein modification; lipoprotein biosynthesis (diacylglyceryl transfer).</text>
</comment>
<feature type="transmembrane region" description="Helical" evidence="7">
    <location>
        <begin position="88"/>
        <end position="105"/>
    </location>
</feature>
<proteinExistence type="inferred from homology"/>
<dbReference type="GO" id="GO:0042158">
    <property type="term" value="P:lipoprotein biosynthetic process"/>
    <property type="evidence" value="ECO:0007669"/>
    <property type="project" value="UniProtKB-UniRule"/>
</dbReference>
<feature type="transmembrane region" description="Helical" evidence="7">
    <location>
        <begin position="159"/>
        <end position="175"/>
    </location>
</feature>
<evidence type="ECO:0000256" key="2">
    <source>
        <dbReference type="ARBA" id="ARBA00022475"/>
    </source>
</evidence>
<dbReference type="EMBL" id="LGTE01000003">
    <property type="protein sequence ID" value="KNZ70603.1"/>
    <property type="molecule type" value="Genomic_DNA"/>
</dbReference>
<evidence type="ECO:0000313" key="8">
    <source>
        <dbReference type="EMBL" id="KNZ70603.1"/>
    </source>
</evidence>
<sequence length="290" mass="32411">MKPVLFQIGSFQIYSFGFMIAVGVLVGLYFALREAKRKGIDTEMLYNLAMGLVISGILGARIFYILVYNLDYYIQNPAEIIMLQHGGLSIHGGLLGGFIFGAWFIRKHKLNFWVLADTVAPAIALGTAIGRVGCDVFGVPMSKPWFWGVNVKGQVLHPTQLYEFVLDYFIFFLLWRFRQRTRFDGQLFLIYIALYAAARGIVEFFRYNPTVGGVISVAHLASLVFIMAAAVVYFWLGRSGNKQLSVKDRGLTLQTSALDLFWVQLSLVLLAIAVSVAIYYGLGYGPVEAI</sequence>